<accession>A0ABX0T8U6</accession>
<dbReference type="RefSeq" id="WP_166779933.1">
    <property type="nucleotide sequence ID" value="NZ_JAAOYO010000002.1"/>
</dbReference>
<sequence>MSDPIDDMNRLLDTQQAEELTDGGIGSVEGAPQDVMPETDRGREAADERPDA</sequence>
<organism evidence="2 3">
    <name type="scientific">Curtobacterium salicis</name>
    <dbReference type="NCBI Taxonomy" id="1779862"/>
    <lineage>
        <taxon>Bacteria</taxon>
        <taxon>Bacillati</taxon>
        <taxon>Actinomycetota</taxon>
        <taxon>Actinomycetes</taxon>
        <taxon>Micrococcales</taxon>
        <taxon>Microbacteriaceae</taxon>
        <taxon>Curtobacterium</taxon>
    </lineage>
</organism>
<evidence type="ECO:0000256" key="1">
    <source>
        <dbReference type="SAM" id="MobiDB-lite"/>
    </source>
</evidence>
<feature type="compositionally biased region" description="Basic and acidic residues" evidence="1">
    <location>
        <begin position="38"/>
        <end position="52"/>
    </location>
</feature>
<evidence type="ECO:0000313" key="3">
    <source>
        <dbReference type="Proteomes" id="UP001318300"/>
    </source>
</evidence>
<dbReference type="Proteomes" id="UP001318300">
    <property type="component" value="Unassembled WGS sequence"/>
</dbReference>
<dbReference type="EMBL" id="JAAOYO010000002">
    <property type="protein sequence ID" value="NII40866.1"/>
    <property type="molecule type" value="Genomic_DNA"/>
</dbReference>
<feature type="region of interest" description="Disordered" evidence="1">
    <location>
        <begin position="1"/>
        <end position="52"/>
    </location>
</feature>
<protein>
    <submittedName>
        <fullName evidence="2">Uncharacterized protein</fullName>
    </submittedName>
</protein>
<reference evidence="2 3" key="1">
    <citation type="submission" date="2020-03" db="EMBL/GenBank/DDBJ databases">
        <title>Above-ground endophytic microbial communities from plants in different locations in the United States.</title>
        <authorList>
            <person name="Frank C."/>
        </authorList>
    </citation>
    <scope>NUCLEOTIDE SEQUENCE [LARGE SCALE GENOMIC DNA]</scope>
    <source>
        <strain evidence="2 3">WW7</strain>
    </source>
</reference>
<keyword evidence="3" id="KW-1185">Reference proteome</keyword>
<comment type="caution">
    <text evidence="2">The sequence shown here is derived from an EMBL/GenBank/DDBJ whole genome shotgun (WGS) entry which is preliminary data.</text>
</comment>
<gene>
    <name evidence="2" type="ORF">E9228_001502</name>
</gene>
<name>A0ABX0T8U6_9MICO</name>
<evidence type="ECO:0000313" key="2">
    <source>
        <dbReference type="EMBL" id="NII40866.1"/>
    </source>
</evidence>
<proteinExistence type="predicted"/>